<evidence type="ECO:0000313" key="2">
    <source>
        <dbReference type="EMBL" id="NGY06273.1"/>
    </source>
</evidence>
<keyword evidence="1" id="KW-0472">Membrane</keyword>
<feature type="transmembrane region" description="Helical" evidence="1">
    <location>
        <begin position="7"/>
        <end position="26"/>
    </location>
</feature>
<keyword evidence="3" id="KW-1185">Reference proteome</keyword>
<organism evidence="2 3">
    <name type="scientific">Solimonas terrae</name>
    <dbReference type="NCBI Taxonomy" id="1396819"/>
    <lineage>
        <taxon>Bacteria</taxon>
        <taxon>Pseudomonadati</taxon>
        <taxon>Pseudomonadota</taxon>
        <taxon>Gammaproteobacteria</taxon>
        <taxon>Nevskiales</taxon>
        <taxon>Nevskiaceae</taxon>
        <taxon>Solimonas</taxon>
    </lineage>
</organism>
<name>A0A6M2BVV8_9GAMM</name>
<dbReference type="AlphaFoldDB" id="A0A6M2BVV8"/>
<evidence type="ECO:0000313" key="3">
    <source>
        <dbReference type="Proteomes" id="UP000472676"/>
    </source>
</evidence>
<comment type="caution">
    <text evidence="2">The sequence shown here is derived from an EMBL/GenBank/DDBJ whole genome shotgun (WGS) entry which is preliminary data.</text>
</comment>
<sequence>MNLRALSLAYMAGLVAALISSVALWAAARFGVLAQLHVAIAPVLSLYWLCPRLVVGGLWGLQLLLPTTRQPLLRGIVISLAPTLFLLLWIFPFRAGQGWLGMELGLLTPVVIWAGNLLWGWTAVLWSRATGL</sequence>
<dbReference type="Proteomes" id="UP000472676">
    <property type="component" value="Unassembled WGS sequence"/>
</dbReference>
<dbReference type="EMBL" id="JAAMOW010000008">
    <property type="protein sequence ID" value="NGY06273.1"/>
    <property type="molecule type" value="Genomic_DNA"/>
</dbReference>
<feature type="transmembrane region" description="Helical" evidence="1">
    <location>
        <begin position="46"/>
        <end position="65"/>
    </location>
</feature>
<proteinExistence type="predicted"/>
<feature type="transmembrane region" description="Helical" evidence="1">
    <location>
        <begin position="72"/>
        <end position="92"/>
    </location>
</feature>
<accession>A0A6M2BVV8</accession>
<evidence type="ECO:0000256" key="1">
    <source>
        <dbReference type="SAM" id="Phobius"/>
    </source>
</evidence>
<keyword evidence="1" id="KW-1133">Transmembrane helix</keyword>
<keyword evidence="1" id="KW-0812">Transmembrane</keyword>
<dbReference type="RefSeq" id="WP_166259441.1">
    <property type="nucleotide sequence ID" value="NZ_JAAMOW010000008.1"/>
</dbReference>
<gene>
    <name evidence="2" type="ORF">G7Y85_15985</name>
</gene>
<protein>
    <submittedName>
        <fullName evidence="2">Uncharacterized protein</fullName>
    </submittedName>
</protein>
<reference evidence="2 3" key="1">
    <citation type="journal article" date="2014" name="Int. J. Syst. Evol. Microbiol.">
        <title>Solimonas terrae sp. nov., isolated from soil.</title>
        <authorList>
            <person name="Kim S.J."/>
            <person name="Moon J.Y."/>
            <person name="Weon H.Y."/>
            <person name="Ahn J.H."/>
            <person name="Chen W.M."/>
            <person name="Kwon S.W."/>
        </authorList>
    </citation>
    <scope>NUCLEOTIDE SEQUENCE [LARGE SCALE GENOMIC DNA]</scope>
    <source>
        <strain evidence="2 3">KIS83-12</strain>
    </source>
</reference>
<feature type="transmembrane region" description="Helical" evidence="1">
    <location>
        <begin position="104"/>
        <end position="126"/>
    </location>
</feature>